<dbReference type="Gene3D" id="2.60.40.710">
    <property type="entry name" value="Endoglucanase-like"/>
    <property type="match status" value="1"/>
</dbReference>
<feature type="domain" description="CBM3" evidence="1">
    <location>
        <begin position="1"/>
        <end position="148"/>
    </location>
</feature>
<dbReference type="InterPro" id="IPR008965">
    <property type="entry name" value="CBM2/CBM3_carb-bd_dom_sf"/>
</dbReference>
<protein>
    <submittedName>
        <fullName evidence="2">Cellulose binding domain-containing protein</fullName>
    </submittedName>
</protein>
<dbReference type="EMBL" id="JAQNDK010000002">
    <property type="protein sequence ID" value="MDC0680090.1"/>
    <property type="molecule type" value="Genomic_DNA"/>
</dbReference>
<name>A0ABT5C0Y8_9BACT</name>
<dbReference type="InterPro" id="IPR036966">
    <property type="entry name" value="CBM3_sf"/>
</dbReference>
<gene>
    <name evidence="2" type="ORF">POL72_20285</name>
</gene>
<proteinExistence type="predicted"/>
<evidence type="ECO:0000313" key="2">
    <source>
        <dbReference type="EMBL" id="MDC0680090.1"/>
    </source>
</evidence>
<accession>A0ABT5C0Y8</accession>
<dbReference type="PROSITE" id="PS51172">
    <property type="entry name" value="CBM3"/>
    <property type="match status" value="1"/>
</dbReference>
<organism evidence="2 3">
    <name type="scientific">Sorangium atrum</name>
    <dbReference type="NCBI Taxonomy" id="2995308"/>
    <lineage>
        <taxon>Bacteria</taxon>
        <taxon>Pseudomonadati</taxon>
        <taxon>Myxococcota</taxon>
        <taxon>Polyangia</taxon>
        <taxon>Polyangiales</taxon>
        <taxon>Polyangiaceae</taxon>
        <taxon>Sorangium</taxon>
    </lineage>
</organism>
<dbReference type="InterPro" id="IPR001956">
    <property type="entry name" value="CBM3"/>
</dbReference>
<dbReference type="RefSeq" id="WP_272097115.1">
    <property type="nucleotide sequence ID" value="NZ_JAQNDK010000002.1"/>
</dbReference>
<reference evidence="2 3" key="1">
    <citation type="submission" date="2023-01" db="EMBL/GenBank/DDBJ databases">
        <title>Minimal conservation of predation-associated metabolite biosynthetic gene clusters underscores biosynthetic potential of Myxococcota including descriptions for ten novel species: Archangium lansinium sp. nov., Myxococcus landrumus sp. nov., Nannocystis bai.</title>
        <authorList>
            <person name="Ahearne A."/>
            <person name="Stevens C."/>
            <person name="Dowd S."/>
        </authorList>
    </citation>
    <scope>NUCLEOTIDE SEQUENCE [LARGE SCALE GENOMIC DNA]</scope>
    <source>
        <strain evidence="2 3">WIWO2</strain>
    </source>
</reference>
<dbReference type="SMART" id="SM01067">
    <property type="entry name" value="CBM_3"/>
    <property type="match status" value="1"/>
</dbReference>
<evidence type="ECO:0000259" key="1">
    <source>
        <dbReference type="PROSITE" id="PS51172"/>
    </source>
</evidence>
<evidence type="ECO:0000313" key="3">
    <source>
        <dbReference type="Proteomes" id="UP001217485"/>
    </source>
</evidence>
<dbReference type="Pfam" id="PF00942">
    <property type="entry name" value="CBM_3"/>
    <property type="match status" value="1"/>
</dbReference>
<sequence>MQYATRDAAATPAFLSFKIQVKNTGSASVPLQDVTIRYWFTADGFTSALMSNCDFASVTGGRDNIIRTFHEASGTDADHYLEIGFASATGSLAPGATSGYAEIAIYNANYDKLTQANDYSFSATATAFTPSMQVTGYRAGELAWGIEP</sequence>
<comment type="caution">
    <text evidence="2">The sequence shown here is derived from an EMBL/GenBank/DDBJ whole genome shotgun (WGS) entry which is preliminary data.</text>
</comment>
<keyword evidence="3" id="KW-1185">Reference proteome</keyword>
<dbReference type="SUPFAM" id="SSF49384">
    <property type="entry name" value="Carbohydrate-binding domain"/>
    <property type="match status" value="1"/>
</dbReference>
<dbReference type="Proteomes" id="UP001217485">
    <property type="component" value="Unassembled WGS sequence"/>
</dbReference>